<keyword evidence="4" id="KW-1185">Reference proteome</keyword>
<accession>A0A834GPK3</accession>
<dbReference type="AlphaFoldDB" id="A0A834GPK3"/>
<feature type="region of interest" description="Disordered" evidence="1">
    <location>
        <begin position="1"/>
        <end position="63"/>
    </location>
</feature>
<feature type="region of interest" description="Disordered" evidence="1">
    <location>
        <begin position="248"/>
        <end position="278"/>
    </location>
</feature>
<evidence type="ECO:0000313" key="3">
    <source>
        <dbReference type="EMBL" id="KAF7136370.1"/>
    </source>
</evidence>
<evidence type="ECO:0000259" key="2">
    <source>
        <dbReference type="Pfam" id="PF20167"/>
    </source>
</evidence>
<dbReference type="Pfam" id="PF20167">
    <property type="entry name" value="Transposase_32"/>
    <property type="match status" value="1"/>
</dbReference>
<dbReference type="OrthoDB" id="1714985at2759"/>
<evidence type="ECO:0000313" key="4">
    <source>
        <dbReference type="Proteomes" id="UP000626092"/>
    </source>
</evidence>
<sequence>MVRKKGKGNASSSRQEIEDDIVEESENESMAKDSDEDSAPLKSRTGKREKHRKRKTLEEMEADASEALTNEKIKAKVNGKTIVVDIDAIAKYLHYDRPERDMVNYPRAESIDSDVIVNDLYSTVPNVGVPPHKPGKFRDTYQILNQVVHYNLYPRGAENKPSKKSAKVMYAIMNDADYRADWAKFIFGQIVDFKGDTFGTARLPFPCMIFAFLRQKGISNGVYEKLKEPSPGIITKVVLVKSKSQSKATAAGTSTGPSAPIPPEPSLWSVPDPKASKESIWRKLCC</sequence>
<dbReference type="EMBL" id="WJXA01000008">
    <property type="protein sequence ID" value="KAF7136370.1"/>
    <property type="molecule type" value="Genomic_DNA"/>
</dbReference>
<feature type="domain" description="Putative plant transposon protein" evidence="2">
    <location>
        <begin position="70"/>
        <end position="218"/>
    </location>
</feature>
<gene>
    <name evidence="3" type="ORF">RHSIM_Rhsim08G0137400</name>
</gene>
<evidence type="ECO:0000256" key="1">
    <source>
        <dbReference type="SAM" id="MobiDB-lite"/>
    </source>
</evidence>
<protein>
    <recommendedName>
        <fullName evidence="2">Putative plant transposon protein domain-containing protein</fullName>
    </recommendedName>
</protein>
<feature type="compositionally biased region" description="Basic residues" evidence="1">
    <location>
        <begin position="44"/>
        <end position="55"/>
    </location>
</feature>
<name>A0A834GPK3_RHOSS</name>
<dbReference type="Proteomes" id="UP000626092">
    <property type="component" value="Unassembled WGS sequence"/>
</dbReference>
<feature type="compositionally biased region" description="Low complexity" evidence="1">
    <location>
        <begin position="248"/>
        <end position="258"/>
    </location>
</feature>
<reference evidence="3" key="1">
    <citation type="submission" date="2019-11" db="EMBL/GenBank/DDBJ databases">
        <authorList>
            <person name="Liu Y."/>
            <person name="Hou J."/>
            <person name="Li T.-Q."/>
            <person name="Guan C.-H."/>
            <person name="Wu X."/>
            <person name="Wu H.-Z."/>
            <person name="Ling F."/>
            <person name="Zhang R."/>
            <person name="Shi X.-G."/>
            <person name="Ren J.-P."/>
            <person name="Chen E.-F."/>
            <person name="Sun J.-M."/>
        </authorList>
    </citation>
    <scope>NUCLEOTIDE SEQUENCE</scope>
    <source>
        <strain evidence="3">Adult_tree_wgs_1</strain>
        <tissue evidence="3">Leaves</tissue>
    </source>
</reference>
<proteinExistence type="predicted"/>
<comment type="caution">
    <text evidence="3">The sequence shown here is derived from an EMBL/GenBank/DDBJ whole genome shotgun (WGS) entry which is preliminary data.</text>
</comment>
<organism evidence="3 4">
    <name type="scientific">Rhododendron simsii</name>
    <name type="common">Sims's rhododendron</name>
    <dbReference type="NCBI Taxonomy" id="118357"/>
    <lineage>
        <taxon>Eukaryota</taxon>
        <taxon>Viridiplantae</taxon>
        <taxon>Streptophyta</taxon>
        <taxon>Embryophyta</taxon>
        <taxon>Tracheophyta</taxon>
        <taxon>Spermatophyta</taxon>
        <taxon>Magnoliopsida</taxon>
        <taxon>eudicotyledons</taxon>
        <taxon>Gunneridae</taxon>
        <taxon>Pentapetalae</taxon>
        <taxon>asterids</taxon>
        <taxon>Ericales</taxon>
        <taxon>Ericaceae</taxon>
        <taxon>Ericoideae</taxon>
        <taxon>Rhodoreae</taxon>
        <taxon>Rhododendron</taxon>
    </lineage>
</organism>
<feature type="compositionally biased region" description="Acidic residues" evidence="1">
    <location>
        <begin position="17"/>
        <end position="27"/>
    </location>
</feature>
<dbReference type="InterPro" id="IPR046796">
    <property type="entry name" value="Transposase_32_dom"/>
</dbReference>